<evidence type="ECO:0000313" key="3">
    <source>
        <dbReference type="Proteomes" id="UP001281410"/>
    </source>
</evidence>
<evidence type="ECO:0000313" key="2">
    <source>
        <dbReference type="EMBL" id="KAK3198140.1"/>
    </source>
</evidence>
<dbReference type="InterPro" id="IPR036397">
    <property type="entry name" value="RNaseH_sf"/>
</dbReference>
<dbReference type="InterPro" id="IPR044730">
    <property type="entry name" value="RNase_H-like_dom_plant"/>
</dbReference>
<dbReference type="PANTHER" id="PTHR33116">
    <property type="entry name" value="REVERSE TRANSCRIPTASE ZINC-BINDING DOMAIN-CONTAINING PROTEIN-RELATED-RELATED"/>
    <property type="match status" value="1"/>
</dbReference>
<organism evidence="2 3">
    <name type="scientific">Dipteronia sinensis</name>
    <dbReference type="NCBI Taxonomy" id="43782"/>
    <lineage>
        <taxon>Eukaryota</taxon>
        <taxon>Viridiplantae</taxon>
        <taxon>Streptophyta</taxon>
        <taxon>Embryophyta</taxon>
        <taxon>Tracheophyta</taxon>
        <taxon>Spermatophyta</taxon>
        <taxon>Magnoliopsida</taxon>
        <taxon>eudicotyledons</taxon>
        <taxon>Gunneridae</taxon>
        <taxon>Pentapetalae</taxon>
        <taxon>rosids</taxon>
        <taxon>malvids</taxon>
        <taxon>Sapindales</taxon>
        <taxon>Sapindaceae</taxon>
        <taxon>Hippocastanoideae</taxon>
        <taxon>Acereae</taxon>
        <taxon>Dipteronia</taxon>
    </lineage>
</organism>
<dbReference type="Pfam" id="PF13456">
    <property type="entry name" value="RVT_3"/>
    <property type="match status" value="1"/>
</dbReference>
<reference evidence="2" key="1">
    <citation type="journal article" date="2023" name="Plant J.">
        <title>Genome sequences and population genomics provide insights into the demographic history, inbreeding, and mutation load of two 'living fossil' tree species of Dipteronia.</title>
        <authorList>
            <person name="Feng Y."/>
            <person name="Comes H.P."/>
            <person name="Chen J."/>
            <person name="Zhu S."/>
            <person name="Lu R."/>
            <person name="Zhang X."/>
            <person name="Li P."/>
            <person name="Qiu J."/>
            <person name="Olsen K.M."/>
            <person name="Qiu Y."/>
        </authorList>
    </citation>
    <scope>NUCLEOTIDE SEQUENCE</scope>
    <source>
        <strain evidence="2">NBL</strain>
    </source>
</reference>
<evidence type="ECO:0000259" key="1">
    <source>
        <dbReference type="Pfam" id="PF13456"/>
    </source>
</evidence>
<accession>A0AAE0A0D7</accession>
<dbReference type="Gene3D" id="3.30.420.10">
    <property type="entry name" value="Ribonuclease H-like superfamily/Ribonuclease H"/>
    <property type="match status" value="1"/>
</dbReference>
<dbReference type="AlphaFoldDB" id="A0AAE0A0D7"/>
<dbReference type="InterPro" id="IPR002156">
    <property type="entry name" value="RNaseH_domain"/>
</dbReference>
<dbReference type="InterPro" id="IPR012337">
    <property type="entry name" value="RNaseH-like_sf"/>
</dbReference>
<dbReference type="GO" id="GO:0004523">
    <property type="term" value="F:RNA-DNA hybrid ribonuclease activity"/>
    <property type="evidence" value="ECO:0007669"/>
    <property type="project" value="InterPro"/>
</dbReference>
<gene>
    <name evidence="2" type="ORF">Dsin_021555</name>
</gene>
<dbReference type="GO" id="GO:0003676">
    <property type="term" value="F:nucleic acid binding"/>
    <property type="evidence" value="ECO:0007669"/>
    <property type="project" value="InterPro"/>
</dbReference>
<dbReference type="EMBL" id="JANJYJ010000007">
    <property type="protein sequence ID" value="KAK3198140.1"/>
    <property type="molecule type" value="Genomic_DNA"/>
</dbReference>
<comment type="caution">
    <text evidence="2">The sequence shown here is derived from an EMBL/GenBank/DDBJ whole genome shotgun (WGS) entry which is preliminary data.</text>
</comment>
<dbReference type="PANTHER" id="PTHR33116:SF86">
    <property type="entry name" value="REVERSE TRANSCRIPTASE DOMAIN-CONTAINING PROTEIN"/>
    <property type="match status" value="1"/>
</dbReference>
<name>A0AAE0A0D7_9ROSI</name>
<keyword evidence="3" id="KW-1185">Reference proteome</keyword>
<dbReference type="CDD" id="cd06222">
    <property type="entry name" value="RNase_H_like"/>
    <property type="match status" value="1"/>
</dbReference>
<protein>
    <recommendedName>
        <fullName evidence="1">RNase H type-1 domain-containing protein</fullName>
    </recommendedName>
</protein>
<dbReference type="Proteomes" id="UP001281410">
    <property type="component" value="Unassembled WGS sequence"/>
</dbReference>
<proteinExistence type="predicted"/>
<feature type="domain" description="RNase H type-1" evidence="1">
    <location>
        <begin position="305"/>
        <end position="426"/>
    </location>
</feature>
<sequence length="453" mass="49801">MVGDALSPDLYSILFDLPNVWPLFPSLSWLTGRFVALLNQLGVFAKVTRSPPYLFLLCTEGLSSMLYDSVERGELTGLKCGLTRPVVSHLFFADDSLLFTKATAVECGLIRRIIEDYSKASGQLVNFGKSAVCMSKTFSSGEGKQLADIIGVHRDRMWERVKGWRRRLLSIGGKEVLITSVLQSIPAYIMNLFRLPKGLVTDLHRLCSRFWWGSTETSKKMHWASWRRLCRNKSAGGLGFRDLSIFNQALLAKQGWRLVKYPNSLVARVLRGVYFPTSSFLKADCKQRCSLIWSSLCWGKGLLECDAAIKVPDNCVGVGIVIRNHCGLIMGSSAQRIEANFSSQIAEAVAILRGIVFAKDMGLLPAVVESDALGVVNLINTGSSISADVGVVLSDILNIISTGGIELVQYVPRMANMVAHSIARMALSISQDCFWVEECPPSVGSLVLRVLPS</sequence>
<dbReference type="SUPFAM" id="SSF53098">
    <property type="entry name" value="Ribonuclease H-like"/>
    <property type="match status" value="1"/>
</dbReference>